<evidence type="ECO:0000256" key="1">
    <source>
        <dbReference type="ARBA" id="ARBA00002388"/>
    </source>
</evidence>
<protein>
    <recommendedName>
        <fullName evidence="5">Peptidyl-prolyl cis-trans isomerase</fullName>
        <shortName evidence="5">PPIase</shortName>
        <ecNumber evidence="5">5.2.1.8</ecNumber>
    </recommendedName>
</protein>
<comment type="similarity">
    <text evidence="2 5">Belongs to the cyclophilin-type PPIase family.</text>
</comment>
<reference evidence="7 8" key="1">
    <citation type="journal article" date="2016" name="Nat. Commun.">
        <title>Thousands of microbial genomes shed light on interconnected biogeochemical processes in an aquifer system.</title>
        <authorList>
            <person name="Anantharaman K."/>
            <person name="Brown C.T."/>
            <person name="Hug L.A."/>
            <person name="Sharon I."/>
            <person name="Castelle C.J."/>
            <person name="Probst A.J."/>
            <person name="Thomas B.C."/>
            <person name="Singh A."/>
            <person name="Wilkins M.J."/>
            <person name="Karaoz U."/>
            <person name="Brodie E.L."/>
            <person name="Williams K.H."/>
            <person name="Hubbard S.S."/>
            <person name="Banfield J.F."/>
        </authorList>
    </citation>
    <scope>NUCLEOTIDE SEQUENCE [LARGE SCALE GENOMIC DNA]</scope>
</reference>
<dbReference type="InterPro" id="IPR020892">
    <property type="entry name" value="Cyclophilin-type_PPIase_CS"/>
</dbReference>
<evidence type="ECO:0000313" key="8">
    <source>
        <dbReference type="Proteomes" id="UP000178406"/>
    </source>
</evidence>
<organism evidence="7 8">
    <name type="scientific">Candidatus Giovannonibacteria bacterium RIFCSPHIGHO2_02_FULL_46_20</name>
    <dbReference type="NCBI Taxonomy" id="1798338"/>
    <lineage>
        <taxon>Bacteria</taxon>
        <taxon>Candidatus Giovannoniibacteriota</taxon>
    </lineage>
</organism>
<evidence type="ECO:0000256" key="2">
    <source>
        <dbReference type="ARBA" id="ARBA00007365"/>
    </source>
</evidence>
<dbReference type="PRINTS" id="PR00153">
    <property type="entry name" value="CSAPPISMRASE"/>
</dbReference>
<dbReference type="GO" id="GO:0006457">
    <property type="term" value="P:protein folding"/>
    <property type="evidence" value="ECO:0007669"/>
    <property type="project" value="InterPro"/>
</dbReference>
<dbReference type="Gene3D" id="2.40.100.10">
    <property type="entry name" value="Cyclophilin-like"/>
    <property type="match status" value="1"/>
</dbReference>
<keyword evidence="3 5" id="KW-0697">Rotamase</keyword>
<dbReference type="EC" id="5.2.1.8" evidence="5"/>
<dbReference type="InterPro" id="IPR002130">
    <property type="entry name" value="Cyclophilin-type_PPIase_dom"/>
</dbReference>
<comment type="caution">
    <text evidence="7">The sequence shown here is derived from an EMBL/GenBank/DDBJ whole genome shotgun (WGS) entry which is preliminary data.</text>
</comment>
<evidence type="ECO:0000256" key="3">
    <source>
        <dbReference type="ARBA" id="ARBA00023110"/>
    </source>
</evidence>
<accession>A0A1F5WGH8</accession>
<proteinExistence type="inferred from homology"/>
<gene>
    <name evidence="7" type="ORF">A3J56_03230</name>
</gene>
<dbReference type="PROSITE" id="PS00170">
    <property type="entry name" value="CSA_PPIASE_1"/>
    <property type="match status" value="1"/>
</dbReference>
<comment type="catalytic activity">
    <reaction evidence="5">
        <text>[protein]-peptidylproline (omega=180) = [protein]-peptidylproline (omega=0)</text>
        <dbReference type="Rhea" id="RHEA:16237"/>
        <dbReference type="Rhea" id="RHEA-COMP:10747"/>
        <dbReference type="Rhea" id="RHEA-COMP:10748"/>
        <dbReference type="ChEBI" id="CHEBI:83833"/>
        <dbReference type="ChEBI" id="CHEBI:83834"/>
        <dbReference type="EC" id="5.2.1.8"/>
    </reaction>
</comment>
<evidence type="ECO:0000259" key="6">
    <source>
        <dbReference type="PROSITE" id="PS50072"/>
    </source>
</evidence>
<dbReference type="PANTHER" id="PTHR45625:SF4">
    <property type="entry name" value="PEPTIDYLPROLYL ISOMERASE DOMAIN AND WD REPEAT-CONTAINING PROTEIN 1"/>
    <property type="match status" value="1"/>
</dbReference>
<dbReference type="STRING" id="1798338.A3J56_03230"/>
<evidence type="ECO:0000256" key="4">
    <source>
        <dbReference type="ARBA" id="ARBA00023235"/>
    </source>
</evidence>
<dbReference type="InterPro" id="IPR024936">
    <property type="entry name" value="Cyclophilin-type_PPIase"/>
</dbReference>
<feature type="domain" description="PPIase cyclophilin-type" evidence="6">
    <location>
        <begin position="3"/>
        <end position="165"/>
    </location>
</feature>
<dbReference type="Pfam" id="PF00160">
    <property type="entry name" value="Pro_isomerase"/>
    <property type="match status" value="1"/>
</dbReference>
<comment type="function">
    <text evidence="1 5">PPIases accelerate the folding of proteins. It catalyzes the cis-trans isomerization of proline imidic peptide bonds in oligopeptides.</text>
</comment>
<dbReference type="InterPro" id="IPR044666">
    <property type="entry name" value="Cyclophilin_A-like"/>
</dbReference>
<dbReference type="PIRSF" id="PIRSF001467">
    <property type="entry name" value="Peptidylpro_ismrse"/>
    <property type="match status" value="1"/>
</dbReference>
<evidence type="ECO:0000256" key="5">
    <source>
        <dbReference type="RuleBase" id="RU363019"/>
    </source>
</evidence>
<sequence>MNILQKARIETNNGTVVVELYSKDAPKTVANFIKLAQEGFYSGAKFHRVIKDFMIQGGDPLTKDDTKALLWGTGGPGYQFEDELNTATKSYQDGYRRGVVAMANAGPNTNGSQFFIMHRDNPLPHNYTIFGKVVEGIETVDAIANAPVDTNNRPTTPVVIKRITIE</sequence>
<dbReference type="AlphaFoldDB" id="A0A1F5WGH8"/>
<name>A0A1F5WGH8_9BACT</name>
<dbReference type="PROSITE" id="PS50072">
    <property type="entry name" value="CSA_PPIASE_2"/>
    <property type="match status" value="1"/>
</dbReference>
<dbReference type="SUPFAM" id="SSF50891">
    <property type="entry name" value="Cyclophilin-like"/>
    <property type="match status" value="1"/>
</dbReference>
<dbReference type="InterPro" id="IPR029000">
    <property type="entry name" value="Cyclophilin-like_dom_sf"/>
</dbReference>
<dbReference type="CDD" id="cd00317">
    <property type="entry name" value="cyclophilin"/>
    <property type="match status" value="1"/>
</dbReference>
<dbReference type="EMBL" id="MFHQ01000007">
    <property type="protein sequence ID" value="OGF74743.1"/>
    <property type="molecule type" value="Genomic_DNA"/>
</dbReference>
<dbReference type="PANTHER" id="PTHR45625">
    <property type="entry name" value="PEPTIDYL-PROLYL CIS-TRANS ISOMERASE-RELATED"/>
    <property type="match status" value="1"/>
</dbReference>
<keyword evidence="4 5" id="KW-0413">Isomerase</keyword>
<evidence type="ECO:0000313" key="7">
    <source>
        <dbReference type="EMBL" id="OGF74743.1"/>
    </source>
</evidence>
<dbReference type="Proteomes" id="UP000178406">
    <property type="component" value="Unassembled WGS sequence"/>
</dbReference>
<dbReference type="GO" id="GO:0003755">
    <property type="term" value="F:peptidyl-prolyl cis-trans isomerase activity"/>
    <property type="evidence" value="ECO:0007669"/>
    <property type="project" value="UniProtKB-UniRule"/>
</dbReference>